<evidence type="ECO:0000256" key="3">
    <source>
        <dbReference type="ARBA" id="ARBA00022490"/>
    </source>
</evidence>
<evidence type="ECO:0000256" key="2">
    <source>
        <dbReference type="ARBA" id="ARBA00007814"/>
    </source>
</evidence>
<keyword evidence="3" id="KW-0963">Cytoplasm</keyword>
<evidence type="ECO:0000313" key="9">
    <source>
        <dbReference type="EMBL" id="GLC54166.1"/>
    </source>
</evidence>
<protein>
    <recommendedName>
        <fullName evidence="8">TROVE domain-containing protein</fullName>
    </recommendedName>
</protein>
<dbReference type="GO" id="GO:0046872">
    <property type="term" value="F:metal ion binding"/>
    <property type="evidence" value="ECO:0007669"/>
    <property type="project" value="UniProtKB-KW"/>
</dbReference>
<evidence type="ECO:0000313" key="10">
    <source>
        <dbReference type="Proteomes" id="UP001165080"/>
    </source>
</evidence>
<dbReference type="Pfam" id="PF25045">
    <property type="entry name" value="vWA_Ro60"/>
    <property type="match status" value="1"/>
</dbReference>
<evidence type="ECO:0000259" key="8">
    <source>
        <dbReference type="PROSITE" id="PS50988"/>
    </source>
</evidence>
<feature type="compositionally biased region" description="Basic residues" evidence="7">
    <location>
        <begin position="121"/>
        <end position="130"/>
    </location>
</feature>
<accession>A0A9W6F3C6</accession>
<dbReference type="GO" id="GO:0005737">
    <property type="term" value="C:cytoplasm"/>
    <property type="evidence" value="ECO:0007669"/>
    <property type="project" value="UniProtKB-SubCell"/>
</dbReference>
<evidence type="ECO:0000256" key="4">
    <source>
        <dbReference type="ARBA" id="ARBA00022723"/>
    </source>
</evidence>
<dbReference type="SUPFAM" id="SSF140864">
    <property type="entry name" value="TROVE domain-like"/>
    <property type="match status" value="1"/>
</dbReference>
<proteinExistence type="inferred from homology"/>
<gene>
    <name evidence="9" type="primary">PLESTMB000085</name>
    <name evidence="9" type="ORF">PLESTB_000830800</name>
</gene>
<dbReference type="PANTHER" id="PTHR14202">
    <property type="entry name" value="60 KDA RIBONUCLEOPROTEIN SSA/RO"/>
    <property type="match status" value="1"/>
</dbReference>
<dbReference type="InterPro" id="IPR036465">
    <property type="entry name" value="vWFA_dom_sf"/>
</dbReference>
<evidence type="ECO:0000256" key="6">
    <source>
        <dbReference type="ARBA" id="ARBA00023274"/>
    </source>
</evidence>
<dbReference type="PANTHER" id="PTHR14202:SF0">
    <property type="entry name" value="RNA-BINDING PROTEIN RO60"/>
    <property type="match status" value="1"/>
</dbReference>
<dbReference type="GO" id="GO:1990904">
    <property type="term" value="C:ribonucleoprotein complex"/>
    <property type="evidence" value="ECO:0007669"/>
    <property type="project" value="UniProtKB-KW"/>
</dbReference>
<dbReference type="InterPro" id="IPR040322">
    <property type="entry name" value="TROVE2"/>
</dbReference>
<dbReference type="InterPro" id="IPR056800">
    <property type="entry name" value="vWA_Ro60"/>
</dbReference>
<keyword evidence="6" id="KW-0687">Ribonucleoprotein</keyword>
<name>A0A9W6F3C6_9CHLO</name>
<comment type="caution">
    <text evidence="9">The sequence shown here is derived from an EMBL/GenBank/DDBJ whole genome shotgun (WGS) entry which is preliminary data.</text>
</comment>
<reference evidence="9 10" key="1">
    <citation type="journal article" date="2023" name="Commun. Biol.">
        <title>Reorganization of the ancestral sex-determining regions during the evolution of trioecy in Pleodorina starrii.</title>
        <authorList>
            <person name="Takahashi K."/>
            <person name="Suzuki S."/>
            <person name="Kawai-Toyooka H."/>
            <person name="Yamamoto K."/>
            <person name="Hamaji T."/>
            <person name="Ootsuki R."/>
            <person name="Yamaguchi H."/>
            <person name="Kawachi M."/>
            <person name="Higashiyama T."/>
            <person name="Nozaki H."/>
        </authorList>
    </citation>
    <scope>NUCLEOTIDE SEQUENCE [LARGE SCALE GENOMIC DNA]</scope>
    <source>
        <strain evidence="9 10">NIES-4479</strain>
    </source>
</reference>
<comment type="subcellular location">
    <subcellularLocation>
        <location evidence="1">Cytoplasm</location>
    </subcellularLocation>
</comment>
<feature type="domain" description="TROVE" evidence="8">
    <location>
        <begin position="1"/>
        <end position="295"/>
    </location>
</feature>
<keyword evidence="4" id="KW-0479">Metal-binding</keyword>
<sequence length="467" mass="49521">MSRPALWLRRPFATSRHHPAEFLPAMQAALGSGKVWTGPELQVWTDAPAAATPAVDAATPTSVDATPAAAAATAAAGTPADTAPTASASAAAAPLSPVMQYLVDSHRLRKEIRMPPPLVKPTHKRRRRGRGGGGAADSESEAPPTAAPLPDPAVAAAHAAAKAAAIETAVSLVRRHCFGHEHVGDTTLLRVPELWATFLKVGMPLTALIRNLGRMTMMGLTDRPDLLARVTTRLTDARALAAARIHPMTLLDALCTYRTGGGARGVARWTASRALVEALDAAFYLAFKNVRPTGRRYLAGLDVSGSMGWTRCAGMTSVDCRQAAAAMLMSVVKVEPWLKTVAFSNKLEPFELKPEETLDQVVERTAAIPMGGTDCALPILHALENRIPVDVFLILTDNETWFGSVHPAEALRRYRAALQLPDAKLVVMGFTATQFSIADPGDPGMLDVAGLDSAVPQLVADFARGQL</sequence>
<dbReference type="GO" id="GO:0003723">
    <property type="term" value="F:RNA binding"/>
    <property type="evidence" value="ECO:0007669"/>
    <property type="project" value="UniProtKB-KW"/>
</dbReference>
<dbReference type="EMBL" id="BRXU01000009">
    <property type="protein sequence ID" value="GLC54166.1"/>
    <property type="molecule type" value="Genomic_DNA"/>
</dbReference>
<feature type="region of interest" description="Disordered" evidence="7">
    <location>
        <begin position="116"/>
        <end position="150"/>
    </location>
</feature>
<evidence type="ECO:0000256" key="1">
    <source>
        <dbReference type="ARBA" id="ARBA00004496"/>
    </source>
</evidence>
<dbReference type="SUPFAM" id="SSF53300">
    <property type="entry name" value="vWA-like"/>
    <property type="match status" value="1"/>
</dbReference>
<keyword evidence="5" id="KW-0694">RNA-binding</keyword>
<dbReference type="InterPro" id="IPR008858">
    <property type="entry name" value="TROVE_dom"/>
</dbReference>
<dbReference type="AlphaFoldDB" id="A0A9W6F3C6"/>
<dbReference type="Gene3D" id="3.40.50.410">
    <property type="entry name" value="von Willebrand factor, type A domain"/>
    <property type="match status" value="1"/>
</dbReference>
<keyword evidence="10" id="KW-1185">Reference proteome</keyword>
<dbReference type="InterPro" id="IPR037214">
    <property type="entry name" value="TROVE_dom_sf"/>
</dbReference>
<dbReference type="PROSITE" id="PS50988">
    <property type="entry name" value="TROVE"/>
    <property type="match status" value="1"/>
</dbReference>
<comment type="similarity">
    <text evidence="2">Belongs to the Ro 60 kDa family.</text>
</comment>
<evidence type="ECO:0000256" key="5">
    <source>
        <dbReference type="ARBA" id="ARBA00022884"/>
    </source>
</evidence>
<dbReference type="Proteomes" id="UP001165080">
    <property type="component" value="Unassembled WGS sequence"/>
</dbReference>
<organism evidence="9 10">
    <name type="scientific">Pleodorina starrii</name>
    <dbReference type="NCBI Taxonomy" id="330485"/>
    <lineage>
        <taxon>Eukaryota</taxon>
        <taxon>Viridiplantae</taxon>
        <taxon>Chlorophyta</taxon>
        <taxon>core chlorophytes</taxon>
        <taxon>Chlorophyceae</taxon>
        <taxon>CS clade</taxon>
        <taxon>Chlamydomonadales</taxon>
        <taxon>Volvocaceae</taxon>
        <taxon>Pleodorina</taxon>
    </lineage>
</organism>
<dbReference type="Pfam" id="PF05731">
    <property type="entry name" value="TROVE"/>
    <property type="match status" value="1"/>
</dbReference>
<evidence type="ECO:0000256" key="7">
    <source>
        <dbReference type="SAM" id="MobiDB-lite"/>
    </source>
</evidence>